<dbReference type="GO" id="GO:0015234">
    <property type="term" value="F:thiamine transmembrane transporter activity"/>
    <property type="evidence" value="ECO:0007669"/>
    <property type="project" value="InterPro"/>
</dbReference>
<dbReference type="Pfam" id="PF09515">
    <property type="entry name" value="Thia_YuaJ"/>
    <property type="match status" value="1"/>
</dbReference>
<evidence type="ECO:0000313" key="3">
    <source>
        <dbReference type="Proteomes" id="UP000824263"/>
    </source>
</evidence>
<accession>A0A9D1RB74</accession>
<proteinExistence type="predicted"/>
<comment type="caution">
    <text evidence="2">The sequence shown here is derived from an EMBL/GenBank/DDBJ whole genome shotgun (WGS) entry which is preliminary data.</text>
</comment>
<dbReference type="EMBL" id="DXGF01000146">
    <property type="protein sequence ID" value="HIW84325.1"/>
    <property type="molecule type" value="Genomic_DNA"/>
</dbReference>
<keyword evidence="1" id="KW-0472">Membrane</keyword>
<reference evidence="2" key="2">
    <citation type="submission" date="2021-04" db="EMBL/GenBank/DDBJ databases">
        <authorList>
            <person name="Gilroy R."/>
        </authorList>
    </citation>
    <scope>NUCLEOTIDE SEQUENCE</scope>
    <source>
        <strain evidence="2">ChiSxjej1B13-11762</strain>
    </source>
</reference>
<reference evidence="2" key="1">
    <citation type="journal article" date="2021" name="PeerJ">
        <title>Extensive microbial diversity within the chicken gut microbiome revealed by metagenomics and culture.</title>
        <authorList>
            <person name="Gilroy R."/>
            <person name="Ravi A."/>
            <person name="Getino M."/>
            <person name="Pursley I."/>
            <person name="Horton D.L."/>
            <person name="Alikhan N.F."/>
            <person name="Baker D."/>
            <person name="Gharbi K."/>
            <person name="Hall N."/>
            <person name="Watson M."/>
            <person name="Adriaenssens E.M."/>
            <person name="Foster-Nyarko E."/>
            <person name="Jarju S."/>
            <person name="Secka A."/>
            <person name="Antonio M."/>
            <person name="Oren A."/>
            <person name="Chaudhuri R.R."/>
            <person name="La Ragione R."/>
            <person name="Hildebrand F."/>
            <person name="Pallen M.J."/>
        </authorList>
    </citation>
    <scope>NUCLEOTIDE SEQUENCE</scope>
    <source>
        <strain evidence="2">ChiSxjej1B13-11762</strain>
    </source>
</reference>
<feature type="transmembrane region" description="Helical" evidence="1">
    <location>
        <begin position="12"/>
        <end position="29"/>
    </location>
</feature>
<dbReference type="AlphaFoldDB" id="A0A9D1RB74"/>
<keyword evidence="1" id="KW-0812">Transmembrane</keyword>
<dbReference type="InterPro" id="IPR012651">
    <property type="entry name" value="Thia_Transptr_ThiT"/>
</dbReference>
<evidence type="ECO:0000313" key="2">
    <source>
        <dbReference type="EMBL" id="HIW84325.1"/>
    </source>
</evidence>
<evidence type="ECO:0000256" key="1">
    <source>
        <dbReference type="SAM" id="Phobius"/>
    </source>
</evidence>
<organism evidence="2 3">
    <name type="scientific">Candidatus Dorea gallistercoris</name>
    <dbReference type="NCBI Taxonomy" id="2838542"/>
    <lineage>
        <taxon>Bacteria</taxon>
        <taxon>Bacillati</taxon>
        <taxon>Bacillota</taxon>
        <taxon>Clostridia</taxon>
        <taxon>Lachnospirales</taxon>
        <taxon>Lachnospiraceae</taxon>
        <taxon>Dorea</taxon>
    </lineage>
</organism>
<feature type="transmembrane region" description="Helical" evidence="1">
    <location>
        <begin position="144"/>
        <end position="166"/>
    </location>
</feature>
<keyword evidence="1" id="KW-1133">Transmembrane helix</keyword>
<dbReference type="Proteomes" id="UP000824263">
    <property type="component" value="Unassembled WGS sequence"/>
</dbReference>
<feature type="transmembrane region" description="Helical" evidence="1">
    <location>
        <begin position="85"/>
        <end position="102"/>
    </location>
</feature>
<dbReference type="GO" id="GO:0005886">
    <property type="term" value="C:plasma membrane"/>
    <property type="evidence" value="ECO:0007669"/>
    <property type="project" value="InterPro"/>
</dbReference>
<gene>
    <name evidence="2" type="ORF">H9873_08380</name>
</gene>
<protein>
    <submittedName>
        <fullName evidence="2">Energy-coupled thiamine transporter ThiT</fullName>
    </submittedName>
</protein>
<feature type="transmembrane region" description="Helical" evidence="1">
    <location>
        <begin position="111"/>
        <end position="132"/>
    </location>
</feature>
<dbReference type="Gene3D" id="1.10.1760.20">
    <property type="match status" value="1"/>
</dbReference>
<name>A0A9D1RB74_9FIRM</name>
<feature type="transmembrane region" description="Helical" evidence="1">
    <location>
        <begin position="41"/>
        <end position="65"/>
    </location>
</feature>
<sequence>MENKEGYLWNRKWLWILILMGVSLFLSYLKPLRLEEGGEVTYLSMLVIYLVGYFYGGWTGVAAAFAYGAMKYFLDYPLIVNVPELWDYILGYGLLGFGGFLADKKHGLQKGYLLAVLLRYIESVWNCIWFYYMYNESVAANIQYGLVYCIGYIGAEGIITLIVLCIPPVKEAIEYLKYVANHEYENDLDTF</sequence>